<gene>
    <name evidence="1" type="ORF">C7B43_20770</name>
</gene>
<dbReference type="Proteomes" id="UP000242699">
    <property type="component" value="Unassembled WGS sequence"/>
</dbReference>
<protein>
    <submittedName>
        <fullName evidence="1">Uncharacterized protein</fullName>
    </submittedName>
</protein>
<dbReference type="EMBL" id="PXYT01000111">
    <property type="protein sequence ID" value="PSR22407.1"/>
    <property type="molecule type" value="Genomic_DNA"/>
</dbReference>
<evidence type="ECO:0000313" key="2">
    <source>
        <dbReference type="Proteomes" id="UP000242699"/>
    </source>
</evidence>
<evidence type="ECO:0000313" key="1">
    <source>
        <dbReference type="EMBL" id="PSR22407.1"/>
    </source>
</evidence>
<dbReference type="AlphaFoldDB" id="A0A2T2WJJ2"/>
<name>A0A2T2WJJ2_9FIRM</name>
<comment type="caution">
    <text evidence="1">The sequence shown here is derived from an EMBL/GenBank/DDBJ whole genome shotgun (WGS) entry which is preliminary data.</text>
</comment>
<sequence>MQRLHDLSRYRVSELKTSRNSTLRFHPIDWNDTTQSSFGLPNEEQLVEQPYQFSLSVNEHGRIHGFFIDNVFYIVWFDPAHQLYS</sequence>
<proteinExistence type="predicted"/>
<reference evidence="1 2" key="1">
    <citation type="journal article" date="2014" name="BMC Genomics">
        <title>Comparison of environmental and isolate Sulfobacillus genomes reveals diverse carbon, sulfur, nitrogen, and hydrogen metabolisms.</title>
        <authorList>
            <person name="Justice N.B."/>
            <person name="Norman A."/>
            <person name="Brown C.T."/>
            <person name="Singh A."/>
            <person name="Thomas B.C."/>
            <person name="Banfield J.F."/>
        </authorList>
    </citation>
    <scope>NUCLEOTIDE SEQUENCE [LARGE SCALE GENOMIC DNA]</scope>
    <source>
        <strain evidence="1">AMDSBA1</strain>
    </source>
</reference>
<organism evidence="1 2">
    <name type="scientific">Sulfobacillus benefaciens</name>
    <dbReference type="NCBI Taxonomy" id="453960"/>
    <lineage>
        <taxon>Bacteria</taxon>
        <taxon>Bacillati</taxon>
        <taxon>Bacillota</taxon>
        <taxon>Clostridia</taxon>
        <taxon>Eubacteriales</taxon>
        <taxon>Clostridiales Family XVII. Incertae Sedis</taxon>
        <taxon>Sulfobacillus</taxon>
    </lineage>
</organism>
<accession>A0A2T2WJJ2</accession>